<evidence type="ECO:0000313" key="1">
    <source>
        <dbReference type="EMBL" id="KAI4364295.1"/>
    </source>
</evidence>
<sequence length="137" mass="15110">MICYEIKIFHHNGALYFKKMFDKLYQAEWKPESPDKFGDIAQLIKSVDNVNIEEGKQGHGVKPSQPSARSASTNPPPGQKPAAYRPPHAKTAAVIQAELFGESPAETMSNNAWKNKKKREKQREKKAAEAASAAGSS</sequence>
<comment type="caution">
    <text evidence="1">The sequence shown here is derived from an EMBL/GenBank/DDBJ whole genome shotgun (WGS) entry which is preliminary data.</text>
</comment>
<dbReference type="Proteomes" id="UP001057402">
    <property type="component" value="Chromosome 6"/>
</dbReference>
<accession>A0ACB9QFV0</accession>
<protein>
    <submittedName>
        <fullName evidence="1">Uncharacterized protein</fullName>
    </submittedName>
</protein>
<reference evidence="2" key="1">
    <citation type="journal article" date="2023" name="Front. Plant Sci.">
        <title>Chromosomal-level genome assembly of Melastoma candidum provides insights into trichome evolution.</title>
        <authorList>
            <person name="Zhong Y."/>
            <person name="Wu W."/>
            <person name="Sun C."/>
            <person name="Zou P."/>
            <person name="Liu Y."/>
            <person name="Dai S."/>
            <person name="Zhou R."/>
        </authorList>
    </citation>
    <scope>NUCLEOTIDE SEQUENCE [LARGE SCALE GENOMIC DNA]</scope>
</reference>
<proteinExistence type="predicted"/>
<dbReference type="EMBL" id="CM042885">
    <property type="protein sequence ID" value="KAI4364295.1"/>
    <property type="molecule type" value="Genomic_DNA"/>
</dbReference>
<name>A0ACB9QFV0_9MYRT</name>
<organism evidence="1 2">
    <name type="scientific">Melastoma candidum</name>
    <dbReference type="NCBI Taxonomy" id="119954"/>
    <lineage>
        <taxon>Eukaryota</taxon>
        <taxon>Viridiplantae</taxon>
        <taxon>Streptophyta</taxon>
        <taxon>Embryophyta</taxon>
        <taxon>Tracheophyta</taxon>
        <taxon>Spermatophyta</taxon>
        <taxon>Magnoliopsida</taxon>
        <taxon>eudicotyledons</taxon>
        <taxon>Gunneridae</taxon>
        <taxon>Pentapetalae</taxon>
        <taxon>rosids</taxon>
        <taxon>malvids</taxon>
        <taxon>Myrtales</taxon>
        <taxon>Melastomataceae</taxon>
        <taxon>Melastomatoideae</taxon>
        <taxon>Melastomateae</taxon>
        <taxon>Melastoma</taxon>
    </lineage>
</organism>
<gene>
    <name evidence="1" type="ORF">MLD38_020406</name>
</gene>
<keyword evidence="2" id="KW-1185">Reference proteome</keyword>
<evidence type="ECO:0000313" key="2">
    <source>
        <dbReference type="Proteomes" id="UP001057402"/>
    </source>
</evidence>